<feature type="compositionally biased region" description="Acidic residues" evidence="1">
    <location>
        <begin position="138"/>
        <end position="165"/>
    </location>
</feature>
<accession>A0A7S1BEA7</accession>
<gene>
    <name evidence="2" type="ORF">CHYS00102_LOCUS11566</name>
</gene>
<name>A0A7S1BEA7_9STRA</name>
<feature type="compositionally biased region" description="Low complexity" evidence="1">
    <location>
        <begin position="114"/>
        <end position="125"/>
    </location>
</feature>
<feature type="region of interest" description="Disordered" evidence="1">
    <location>
        <begin position="114"/>
        <end position="165"/>
    </location>
</feature>
<feature type="compositionally biased region" description="Polar residues" evidence="1">
    <location>
        <begin position="16"/>
        <end position="29"/>
    </location>
</feature>
<sequence>MMAAVEQRQCKMYSPGDSSQLASPLTNGPISPREPEMANLDSVFAASLELKKPTPVHQWSLRKTVASRCCCAHEEPGSPGPKPKLLSWDYWYTSFCGDPCRSVNDEVQVFPSVSSTGFAPSSSGSQAIEYARQAPSLFDDEPPDLEENDSDDDSTGNSNMEEECG</sequence>
<reference evidence="2" key="1">
    <citation type="submission" date="2021-01" db="EMBL/GenBank/DDBJ databases">
        <authorList>
            <person name="Corre E."/>
            <person name="Pelletier E."/>
            <person name="Niang G."/>
            <person name="Scheremetjew M."/>
            <person name="Finn R."/>
            <person name="Kale V."/>
            <person name="Holt S."/>
            <person name="Cochrane G."/>
            <person name="Meng A."/>
            <person name="Brown T."/>
            <person name="Cohen L."/>
        </authorList>
    </citation>
    <scope>NUCLEOTIDE SEQUENCE</scope>
    <source>
        <strain evidence="2">308</strain>
    </source>
</reference>
<feature type="region of interest" description="Disordered" evidence="1">
    <location>
        <begin position="11"/>
        <end position="30"/>
    </location>
</feature>
<dbReference type="AlphaFoldDB" id="A0A7S1BEA7"/>
<proteinExistence type="predicted"/>
<organism evidence="2">
    <name type="scientific">Corethron hystrix</name>
    <dbReference type="NCBI Taxonomy" id="216773"/>
    <lineage>
        <taxon>Eukaryota</taxon>
        <taxon>Sar</taxon>
        <taxon>Stramenopiles</taxon>
        <taxon>Ochrophyta</taxon>
        <taxon>Bacillariophyta</taxon>
        <taxon>Coscinodiscophyceae</taxon>
        <taxon>Corethrophycidae</taxon>
        <taxon>Corethrales</taxon>
        <taxon>Corethraceae</taxon>
        <taxon>Corethron</taxon>
    </lineage>
</organism>
<protein>
    <submittedName>
        <fullName evidence="2">Uncharacterized protein</fullName>
    </submittedName>
</protein>
<dbReference type="EMBL" id="HBFR01015905">
    <property type="protein sequence ID" value="CAD8884369.1"/>
    <property type="molecule type" value="Transcribed_RNA"/>
</dbReference>
<evidence type="ECO:0000313" key="2">
    <source>
        <dbReference type="EMBL" id="CAD8884369.1"/>
    </source>
</evidence>
<evidence type="ECO:0000256" key="1">
    <source>
        <dbReference type="SAM" id="MobiDB-lite"/>
    </source>
</evidence>